<protein>
    <submittedName>
        <fullName evidence="2">Uncharacterized protein</fullName>
    </submittedName>
</protein>
<name>A0A1D1Y8Y2_9ARAE</name>
<dbReference type="AlphaFoldDB" id="A0A1D1Y8Y2"/>
<feature type="compositionally biased region" description="Polar residues" evidence="1">
    <location>
        <begin position="78"/>
        <end position="87"/>
    </location>
</feature>
<gene>
    <name evidence="2" type="ORF">g.98427</name>
</gene>
<feature type="compositionally biased region" description="Low complexity" evidence="1">
    <location>
        <begin position="57"/>
        <end position="73"/>
    </location>
</feature>
<feature type="compositionally biased region" description="Low complexity" evidence="1">
    <location>
        <begin position="26"/>
        <end position="42"/>
    </location>
</feature>
<accession>A0A1D1Y8Y2</accession>
<feature type="region of interest" description="Disordered" evidence="1">
    <location>
        <begin position="1"/>
        <end position="43"/>
    </location>
</feature>
<evidence type="ECO:0000256" key="1">
    <source>
        <dbReference type="SAM" id="MobiDB-lite"/>
    </source>
</evidence>
<organism evidence="2">
    <name type="scientific">Anthurium amnicola</name>
    <dbReference type="NCBI Taxonomy" id="1678845"/>
    <lineage>
        <taxon>Eukaryota</taxon>
        <taxon>Viridiplantae</taxon>
        <taxon>Streptophyta</taxon>
        <taxon>Embryophyta</taxon>
        <taxon>Tracheophyta</taxon>
        <taxon>Spermatophyta</taxon>
        <taxon>Magnoliopsida</taxon>
        <taxon>Liliopsida</taxon>
        <taxon>Araceae</taxon>
        <taxon>Pothoideae</taxon>
        <taxon>Potheae</taxon>
        <taxon>Anthurium</taxon>
    </lineage>
</organism>
<dbReference type="EMBL" id="GDJX01016823">
    <property type="protein sequence ID" value="JAT51113.1"/>
    <property type="molecule type" value="Transcribed_RNA"/>
</dbReference>
<feature type="region of interest" description="Disordered" evidence="1">
    <location>
        <begin position="56"/>
        <end position="87"/>
    </location>
</feature>
<reference evidence="2" key="1">
    <citation type="submission" date="2015-07" db="EMBL/GenBank/DDBJ databases">
        <title>Transcriptome Assembly of Anthurium amnicola.</title>
        <authorList>
            <person name="Suzuki J."/>
        </authorList>
    </citation>
    <scope>NUCLEOTIDE SEQUENCE</scope>
</reference>
<feature type="compositionally biased region" description="Polar residues" evidence="1">
    <location>
        <begin position="1"/>
        <end position="10"/>
    </location>
</feature>
<sequence>MENSNNNNKTLQKKSTKNFLNKLFHNSSSKKNSSSVSPQSPQTEWFPSFTVSCDNVSTNHNSSNSHAATSNNRHSNEEIFQQQSVTRSNSIQRRFSFSNVHESGRQRMLAAKRAEYQEKMQAFDDLIQRRRGSTLRLALAPDVTSY</sequence>
<evidence type="ECO:0000313" key="2">
    <source>
        <dbReference type="EMBL" id="JAT51113.1"/>
    </source>
</evidence>
<proteinExistence type="predicted"/>